<organism evidence="1 2">
    <name type="scientific">Cotesia congregata</name>
    <name type="common">Parasitoid wasp</name>
    <name type="synonym">Apanteles congregatus</name>
    <dbReference type="NCBI Taxonomy" id="51543"/>
    <lineage>
        <taxon>Eukaryota</taxon>
        <taxon>Metazoa</taxon>
        <taxon>Ecdysozoa</taxon>
        <taxon>Arthropoda</taxon>
        <taxon>Hexapoda</taxon>
        <taxon>Insecta</taxon>
        <taxon>Pterygota</taxon>
        <taxon>Neoptera</taxon>
        <taxon>Endopterygota</taxon>
        <taxon>Hymenoptera</taxon>
        <taxon>Apocrita</taxon>
        <taxon>Ichneumonoidea</taxon>
        <taxon>Braconidae</taxon>
        <taxon>Microgastrinae</taxon>
        <taxon>Cotesia</taxon>
    </lineage>
</organism>
<name>A0A8J2ECR9_COTCN</name>
<dbReference type="EMBL" id="CAJNRD030001116">
    <property type="protein sequence ID" value="CAG5075472.1"/>
    <property type="molecule type" value="Genomic_DNA"/>
</dbReference>
<sequence length="100" mass="11653">MSNAEHPLIPVLEKLVATRDNATFKAFGPRPLLLFAYGNLIPIQNYRESSDKPLCYHYSFESLWFNPDIDLENGLAIEKATDPNHKFETIFWHELSRDSW</sequence>
<gene>
    <name evidence="1" type="ORF">HICCMSTLAB_LOCUS1626</name>
</gene>
<reference evidence="1" key="1">
    <citation type="submission" date="2021-04" db="EMBL/GenBank/DDBJ databases">
        <authorList>
            <person name="Chebbi M.A.C M."/>
        </authorList>
    </citation>
    <scope>NUCLEOTIDE SEQUENCE</scope>
</reference>
<evidence type="ECO:0000313" key="2">
    <source>
        <dbReference type="Proteomes" id="UP000786811"/>
    </source>
</evidence>
<dbReference type="Proteomes" id="UP000786811">
    <property type="component" value="Unassembled WGS sequence"/>
</dbReference>
<comment type="caution">
    <text evidence="1">The sequence shown here is derived from an EMBL/GenBank/DDBJ whole genome shotgun (WGS) entry which is preliminary data.</text>
</comment>
<evidence type="ECO:0000313" key="1">
    <source>
        <dbReference type="EMBL" id="CAG5075472.1"/>
    </source>
</evidence>
<dbReference type="AlphaFoldDB" id="A0A8J2ECR9"/>
<accession>A0A8J2ECR9</accession>
<keyword evidence="2" id="KW-1185">Reference proteome</keyword>
<protein>
    <submittedName>
        <fullName evidence="1">Uncharacterized protein</fullName>
    </submittedName>
</protein>
<proteinExistence type="predicted"/>